<evidence type="ECO:0000256" key="1">
    <source>
        <dbReference type="SAM" id="MobiDB-lite"/>
    </source>
</evidence>
<protein>
    <recommendedName>
        <fullName evidence="3">Calcium channel YVC1-like C-terminal transmembrane domain-containing protein</fullName>
    </recommendedName>
</protein>
<evidence type="ECO:0000256" key="2">
    <source>
        <dbReference type="SAM" id="Phobius"/>
    </source>
</evidence>
<feature type="region of interest" description="Disordered" evidence="1">
    <location>
        <begin position="641"/>
        <end position="680"/>
    </location>
</feature>
<evidence type="ECO:0000259" key="3">
    <source>
        <dbReference type="Pfam" id="PF23317"/>
    </source>
</evidence>
<feature type="transmembrane region" description="Helical" evidence="2">
    <location>
        <begin position="462"/>
        <end position="479"/>
    </location>
</feature>
<feature type="domain" description="Calcium channel YVC1-like C-terminal transmembrane" evidence="3">
    <location>
        <begin position="303"/>
        <end position="593"/>
    </location>
</feature>
<dbReference type="Proteomes" id="UP000661280">
    <property type="component" value="Chromosome 5"/>
</dbReference>
<feature type="transmembrane region" description="Helical" evidence="2">
    <location>
        <begin position="297"/>
        <end position="314"/>
    </location>
</feature>
<reference evidence="4" key="2">
    <citation type="submission" date="2021-02" db="EMBL/GenBank/DDBJ databases">
        <title>Aspergillus luchuensis mut. kawachii IFO 4304 genome sequence.</title>
        <authorList>
            <person name="Mori K."/>
            <person name="Kadooka C."/>
            <person name="Goto M."/>
            <person name="Futagami T."/>
        </authorList>
    </citation>
    <scope>NUCLEOTIDE SEQUENCE</scope>
    <source>
        <strain evidence="4">IFO 4308</strain>
    </source>
</reference>
<keyword evidence="2" id="KW-0812">Transmembrane</keyword>
<evidence type="ECO:0000313" key="5">
    <source>
        <dbReference type="Proteomes" id="UP000661280"/>
    </source>
</evidence>
<organism evidence="4 5">
    <name type="scientific">Aspergillus kawachii</name>
    <name type="common">White koji mold</name>
    <name type="synonym">Aspergillus awamori var. kawachi</name>
    <dbReference type="NCBI Taxonomy" id="1069201"/>
    <lineage>
        <taxon>Eukaryota</taxon>
        <taxon>Fungi</taxon>
        <taxon>Dikarya</taxon>
        <taxon>Ascomycota</taxon>
        <taxon>Pezizomycotina</taxon>
        <taxon>Eurotiomycetes</taxon>
        <taxon>Eurotiomycetidae</taxon>
        <taxon>Eurotiales</taxon>
        <taxon>Aspergillaceae</taxon>
        <taxon>Aspergillus</taxon>
        <taxon>Aspergillus subgen. Circumdati</taxon>
    </lineage>
</organism>
<sequence length="702" mass="79378">MQVNQFSHHMASLRLESSTSSIAPAEQPPFEVPIIDDNEPLVDVVRKLHNYLVIAISDVACTFEELRFSPHAQSLRLLLYSLAENSHNPCIIAALMILKWQFTNDAETDWGLNESRGYACEYVAWQFLCHVNQRETIEFLLEELKPPMQGGMDISQAERGTSGFATMGSEAFPQEDERTPLLLSSSSSLYRFFGGKRRAGSSLDINEPGSNMSASDAYELEKLSRFFGLNALEIATIAHAKRFLSQKVVQKVIDNIWKGEIVFWDSLSVHSKKKPQFFNKRTADPYSRLRVPVYRKAFEAAFFVSFLFLYYAVLVERKPTGIGIFETMMYIWIAAFAYDEVSGMADAGMLFYQMDFWSAWNMGIIGTGLAFVIARIIGLAKQSDYITDLSFDILSLEALFLVPRICSLVSLNSYFGSLIPVLKEMTKAFFRFIPIVVVLYLGFLTTFTMLARDRLSLRQMSWILVKVFFGSNVLGFDIAHDISPIFGYGLMLIFVSMTNLLLISSLVSLMSMSLEGVMAHAREEYLFQLSIYVLESSNSRRLTYFMPPLNLIPLLCIRPMRLFLPAEHIRRVRIVLLRATHLPFVALIWAYESSRRYVSRGSSQFPPTATTTTSSRPTSSIQMGFPFSTHHAPLHASALEGRSWASSRPKERSNPGQHPEARGPSSGQAGRGDTADMIDEVERLRTQVDRVAARMAFHQRSQ</sequence>
<feature type="transmembrane region" description="Helical" evidence="2">
    <location>
        <begin position="485"/>
        <end position="509"/>
    </location>
</feature>
<keyword evidence="5" id="KW-1185">Reference proteome</keyword>
<feature type="transmembrane region" description="Helical" evidence="2">
    <location>
        <begin position="428"/>
        <end position="450"/>
    </location>
</feature>
<feature type="compositionally biased region" description="Low complexity" evidence="1">
    <location>
        <begin position="602"/>
        <end position="620"/>
    </location>
</feature>
<dbReference type="OrthoDB" id="310870at2759"/>
<gene>
    <name evidence="4" type="ORF">AKAW2_51606S</name>
</gene>
<feature type="region of interest" description="Disordered" evidence="1">
    <location>
        <begin position="600"/>
        <end position="624"/>
    </location>
</feature>
<dbReference type="Pfam" id="PF23317">
    <property type="entry name" value="YVC1_C"/>
    <property type="match status" value="1"/>
</dbReference>
<dbReference type="PANTHER" id="PTHR35859">
    <property type="entry name" value="NONSELECTIVE CATION CHANNEL PROTEIN"/>
    <property type="match status" value="1"/>
</dbReference>
<accession>A0A7R7WEG6</accession>
<proteinExistence type="predicted"/>
<dbReference type="PANTHER" id="PTHR35859:SF5">
    <property type="entry name" value="ION TRANSPORT DOMAIN-CONTAINING PROTEIN"/>
    <property type="match status" value="1"/>
</dbReference>
<feature type="transmembrane region" description="Helical" evidence="2">
    <location>
        <begin position="398"/>
        <end position="422"/>
    </location>
</feature>
<dbReference type="EMBL" id="AP024429">
    <property type="protein sequence ID" value="BCS01265.1"/>
    <property type="molecule type" value="Genomic_DNA"/>
</dbReference>
<dbReference type="RefSeq" id="XP_041545027.1">
    <property type="nucleotide sequence ID" value="XM_041691554.1"/>
</dbReference>
<dbReference type="InterPro" id="IPR052971">
    <property type="entry name" value="TRP_calcium_channel"/>
</dbReference>
<dbReference type="GeneID" id="64962586"/>
<dbReference type="KEGG" id="aluc:AKAW2_51606S"/>
<dbReference type="AlphaFoldDB" id="A0A7R7WEG6"/>
<feature type="transmembrane region" description="Helical" evidence="2">
    <location>
        <begin position="358"/>
        <end position="377"/>
    </location>
</feature>
<keyword evidence="2" id="KW-0472">Membrane</keyword>
<keyword evidence="2" id="KW-1133">Transmembrane helix</keyword>
<name>A0A7R7WEG6_ASPKA</name>
<reference evidence="4" key="1">
    <citation type="submission" date="2021-01" db="EMBL/GenBank/DDBJ databases">
        <authorList>
            <consortium name="Aspergillus luchuensis mut. kawachii IFO 4304 genome sequencing consortium"/>
            <person name="Kazuki M."/>
            <person name="Futagami T."/>
        </authorList>
    </citation>
    <scope>NUCLEOTIDE SEQUENCE</scope>
    <source>
        <strain evidence="4">IFO 4308</strain>
    </source>
</reference>
<evidence type="ECO:0000313" key="4">
    <source>
        <dbReference type="EMBL" id="BCS01265.1"/>
    </source>
</evidence>
<dbReference type="InterPro" id="IPR056336">
    <property type="entry name" value="YVC1_C"/>
</dbReference>